<evidence type="ECO:0000313" key="4">
    <source>
        <dbReference type="Proteomes" id="UP001438707"/>
    </source>
</evidence>
<protein>
    <recommendedName>
        <fullName evidence="2">BRCT domain-containing protein</fullName>
    </recommendedName>
</protein>
<dbReference type="Pfam" id="PF12738">
    <property type="entry name" value="PTCB-BRCT"/>
    <property type="match status" value="1"/>
</dbReference>
<feature type="region of interest" description="Disordered" evidence="1">
    <location>
        <begin position="273"/>
        <end position="312"/>
    </location>
</feature>
<dbReference type="Proteomes" id="UP001438707">
    <property type="component" value="Unassembled WGS sequence"/>
</dbReference>
<dbReference type="AlphaFoldDB" id="A0AAW1S3T9"/>
<dbReference type="PROSITE" id="PS50172">
    <property type="entry name" value="BRCT"/>
    <property type="match status" value="2"/>
</dbReference>
<feature type="region of interest" description="Disordered" evidence="1">
    <location>
        <begin position="696"/>
        <end position="716"/>
    </location>
</feature>
<reference evidence="3 4" key="1">
    <citation type="journal article" date="2024" name="Nat. Commun.">
        <title>Phylogenomics reveals the evolutionary origins of lichenization in chlorophyte algae.</title>
        <authorList>
            <person name="Puginier C."/>
            <person name="Libourel C."/>
            <person name="Otte J."/>
            <person name="Skaloud P."/>
            <person name="Haon M."/>
            <person name="Grisel S."/>
            <person name="Petersen M."/>
            <person name="Berrin J.G."/>
            <person name="Delaux P.M."/>
            <person name="Dal Grande F."/>
            <person name="Keller J."/>
        </authorList>
    </citation>
    <scope>NUCLEOTIDE SEQUENCE [LARGE SCALE GENOMIC DNA]</scope>
    <source>
        <strain evidence="3 4">SAG 2145</strain>
    </source>
</reference>
<feature type="compositionally biased region" description="Basic and acidic residues" evidence="1">
    <location>
        <begin position="801"/>
        <end position="813"/>
    </location>
</feature>
<comment type="caution">
    <text evidence="3">The sequence shown here is derived from an EMBL/GenBank/DDBJ whole genome shotgun (WGS) entry which is preliminary data.</text>
</comment>
<evidence type="ECO:0000256" key="1">
    <source>
        <dbReference type="SAM" id="MobiDB-lite"/>
    </source>
</evidence>
<gene>
    <name evidence="3" type="ORF">WJX74_009524</name>
</gene>
<dbReference type="SUPFAM" id="SSF52113">
    <property type="entry name" value="BRCT domain"/>
    <property type="match status" value="1"/>
</dbReference>
<feature type="region of interest" description="Disordered" evidence="1">
    <location>
        <begin position="796"/>
        <end position="821"/>
    </location>
</feature>
<evidence type="ECO:0000313" key="3">
    <source>
        <dbReference type="EMBL" id="KAK9840414.1"/>
    </source>
</evidence>
<feature type="region of interest" description="Disordered" evidence="1">
    <location>
        <begin position="419"/>
        <end position="466"/>
    </location>
</feature>
<dbReference type="InterPro" id="IPR036420">
    <property type="entry name" value="BRCT_dom_sf"/>
</dbReference>
<feature type="compositionally biased region" description="Polar residues" evidence="1">
    <location>
        <begin position="446"/>
        <end position="461"/>
    </location>
</feature>
<feature type="domain" description="BRCT" evidence="2">
    <location>
        <begin position="9"/>
        <end position="103"/>
    </location>
</feature>
<feature type="region of interest" description="Disordered" evidence="1">
    <location>
        <begin position="201"/>
        <end position="223"/>
    </location>
</feature>
<feature type="compositionally biased region" description="Basic and acidic residues" evidence="1">
    <location>
        <begin position="212"/>
        <end position="223"/>
    </location>
</feature>
<feature type="domain" description="BRCT" evidence="2">
    <location>
        <begin position="911"/>
        <end position="990"/>
    </location>
</feature>
<proteinExistence type="predicted"/>
<name>A0AAW1S3T9_9CHLO</name>
<keyword evidence="4" id="KW-1185">Reference proteome</keyword>
<accession>A0AAW1S3T9</accession>
<evidence type="ECO:0000259" key="2">
    <source>
        <dbReference type="PROSITE" id="PS50172"/>
    </source>
</evidence>
<feature type="compositionally biased region" description="Low complexity" evidence="1">
    <location>
        <begin position="889"/>
        <end position="903"/>
    </location>
</feature>
<feature type="region of interest" description="Disordered" evidence="1">
    <location>
        <begin position="837"/>
        <end position="909"/>
    </location>
</feature>
<feature type="region of interest" description="Disordered" evidence="1">
    <location>
        <begin position="729"/>
        <end position="772"/>
    </location>
</feature>
<feature type="compositionally biased region" description="Low complexity" evidence="1">
    <location>
        <begin position="756"/>
        <end position="770"/>
    </location>
</feature>
<dbReference type="SMART" id="SM00292">
    <property type="entry name" value="BRCT"/>
    <property type="match status" value="2"/>
</dbReference>
<organism evidence="3 4">
    <name type="scientific">Apatococcus lobatus</name>
    <dbReference type="NCBI Taxonomy" id="904363"/>
    <lineage>
        <taxon>Eukaryota</taxon>
        <taxon>Viridiplantae</taxon>
        <taxon>Chlorophyta</taxon>
        <taxon>core chlorophytes</taxon>
        <taxon>Trebouxiophyceae</taxon>
        <taxon>Chlorellales</taxon>
        <taxon>Chlorellaceae</taxon>
        <taxon>Apatococcus</taxon>
    </lineage>
</organism>
<dbReference type="EMBL" id="JALJOS010000004">
    <property type="protein sequence ID" value="KAK9840414.1"/>
    <property type="molecule type" value="Genomic_DNA"/>
</dbReference>
<dbReference type="PANTHER" id="PTHR47576:SF2">
    <property type="entry name" value="BRCT DOMAIN DNA REPAIR PROTEIN-RELATED"/>
    <property type="match status" value="1"/>
</dbReference>
<dbReference type="PANTHER" id="PTHR47576">
    <property type="entry name" value="BRCT DOMAIN DNA REPAIR PROTEIN-RELATED"/>
    <property type="match status" value="1"/>
</dbReference>
<feature type="compositionally biased region" description="Low complexity" evidence="1">
    <location>
        <begin position="861"/>
        <end position="872"/>
    </location>
</feature>
<sequence>MAEQPLWAQGLVLAVSGFEKSERRQIEQIVSSAGGEYSAGLSRRCTVLLIPRGSPDPQTGPGSRKLELFFKNRHKHKAKLLVKKWLSDCLKRGVLLDMAAYEVLPQGTTDRDQLPSPSLHQAYCSTLEQSRPTKSSITAVSRRGSSPIMHWLAQSSAALPAQSSRAASLFEDDCALILRPRRGKLPTEATCSHVVHQKSSLRLSSGQNHAAEVLHDDPRWRTDPAFDARGHAVHHTQHAPFNSTLLQKGLDKGRAAACQPILQAASAQSRLQGQGLQQRTVSQQHATPAEPQVHAPPCGANRIPSAGTGATKSAPASSILALATHGGLGKAGAGNLLPAAAGTAVDQGESVGRVQATPGLAYFHSRPWRVQTPSSAASSAGMSATSSTEAKPLGHHAAMGWFAASLPCAANPAANRTSARSAGMSASSNSRARESSKHHTAINRAATISPTHRTASDSAAVTYQAGRSRAEHSAEYHAASSRLHPCTLDPARNVAAGEVKDNWPGSIIQQESGAFMPRMVSHPVPQALAAAATAGHQGYPGNVQQLSGVSKEHDGSNAAALQQIRKQPFPRGPRSAVSAAVAKSMPLGIEGHHADHLLRQQSCNQVPWKHFKASLAGAQSTRAGAVEQENIPPDRAFGSSNPILSSTPGANEAKTDAAPLDSLVQQLARIQQQRNIRITGPCTGQANRRRVLLHDTAAVRQPQNETYTPPADCSADRTANVSLSTILHSHTDDSASAPPSGTVQRSALDASMQKGSSPASEATPSEAVAPFQHDQHSKCPIYTCADVSFDIRQQSNVADPAHPKREESWEQRPRSSRSSCSMADTLNVASCQAEAEVASVPSSEGGPQKAGASMPDASGCSSPSQSPQPSSPAEGPTNPTTDVRGLSHGEAPPEGDAAAGDPAQDGSSLMSAKGVFEGMQAVLDPSVAPAEASRVHTAWVEGGGSLKRSAHLGKGISHVICTPEAASAWLGMGVSIVSPQWVLRSLKGGEPQRCLQISLDTLAHLPAPSSQHAGIHPLTSEQIIHSTPSAAPQTLEQKRSQSMSSGWAQMTPPMLLEGILWSVTADPGSALWDRCPGSMQDGALGDIIPDSPGADVDEATSAGLAQESLGAAMLAADMESIVYKAPSITILFPLDASGQQGHSAQCTAIEGAVLSRGQLLRIIHQFYQAASLSSLSSTSGVSAPGSTAAGLGARCSLEGLSKVSREASGTIYELCLGC</sequence>
<feature type="compositionally biased region" description="Polar residues" evidence="1">
    <location>
        <begin position="638"/>
        <end position="649"/>
    </location>
</feature>
<dbReference type="Gene3D" id="3.40.50.10190">
    <property type="entry name" value="BRCT domain"/>
    <property type="match status" value="1"/>
</dbReference>
<dbReference type="InterPro" id="IPR001357">
    <property type="entry name" value="BRCT_dom"/>
</dbReference>
<feature type="region of interest" description="Disordered" evidence="1">
    <location>
        <begin position="632"/>
        <end position="654"/>
    </location>
</feature>